<feature type="chain" id="PRO_5016872054" evidence="1">
    <location>
        <begin position="20"/>
        <end position="202"/>
    </location>
</feature>
<evidence type="ECO:0000313" key="2">
    <source>
        <dbReference type="EMBL" id="AXI03556.1"/>
    </source>
</evidence>
<dbReference type="EMBL" id="CP031222">
    <property type="protein sequence ID" value="AXI03556.1"/>
    <property type="molecule type" value="Genomic_DNA"/>
</dbReference>
<accession>A0A345P8E7</accession>
<dbReference type="KEGG" id="mbah:HYN46_12345"/>
<dbReference type="RefSeq" id="WP_114899664.1">
    <property type="nucleotide sequence ID" value="NZ_CP031222.1"/>
</dbReference>
<gene>
    <name evidence="2" type="ORF">HYN46_12345</name>
</gene>
<organism evidence="2 3">
    <name type="scientific">Aquirhabdus parva</name>
    <dbReference type="NCBI Taxonomy" id="2283318"/>
    <lineage>
        <taxon>Bacteria</taxon>
        <taxon>Pseudomonadati</taxon>
        <taxon>Pseudomonadota</taxon>
        <taxon>Gammaproteobacteria</taxon>
        <taxon>Moraxellales</taxon>
        <taxon>Moraxellaceae</taxon>
        <taxon>Aquirhabdus</taxon>
    </lineage>
</organism>
<keyword evidence="1" id="KW-0732">Signal</keyword>
<evidence type="ECO:0000313" key="3">
    <source>
        <dbReference type="Proteomes" id="UP000253940"/>
    </source>
</evidence>
<feature type="signal peptide" evidence="1">
    <location>
        <begin position="1"/>
        <end position="19"/>
    </location>
</feature>
<name>A0A345P8E7_9GAMM</name>
<sequence length="202" mass="23256">MKKIIGIFCLLLSANGLHAEQNKETFSQALAAYNNDINAYKLAQSRHPAHLMTYADPDGMRLRKILNPDRYEATLITAQANTGDTQKMTQFTHSQLDLIDTMYIDAFTKQWGTYDQEYLDIQDMKLRAFKLEWRQLAPKLNPRKMTAEDRAQVQQLFNQPESMIAELSNHIQKRRFSAAYKAQAMARLAMLKGMVQAIKPKI</sequence>
<reference evidence="2 3" key="1">
    <citation type="submission" date="2018-07" db="EMBL/GenBank/DDBJ databases">
        <title>Genome sequencing of Moraxellaceae gen. HYN0046.</title>
        <authorList>
            <person name="Kim M."/>
            <person name="Yi H."/>
        </authorList>
    </citation>
    <scope>NUCLEOTIDE SEQUENCE [LARGE SCALE GENOMIC DNA]</scope>
    <source>
        <strain evidence="2 3">HYN0046</strain>
    </source>
</reference>
<evidence type="ECO:0000256" key="1">
    <source>
        <dbReference type="SAM" id="SignalP"/>
    </source>
</evidence>
<protein>
    <submittedName>
        <fullName evidence="2">Uncharacterized protein</fullName>
    </submittedName>
</protein>
<proteinExistence type="predicted"/>
<keyword evidence="3" id="KW-1185">Reference proteome</keyword>
<dbReference type="AlphaFoldDB" id="A0A345P8E7"/>
<dbReference type="Proteomes" id="UP000253940">
    <property type="component" value="Chromosome"/>
</dbReference>